<reference evidence="2 3" key="1">
    <citation type="submission" date="2019-03" db="EMBL/GenBank/DDBJ databases">
        <title>Genomic Encyclopedia of Type Strains, Phase IV (KMG-IV): sequencing the most valuable type-strain genomes for metagenomic binning, comparative biology and taxonomic classification.</title>
        <authorList>
            <person name="Goeker M."/>
        </authorList>
    </citation>
    <scope>NUCLEOTIDE SEQUENCE [LARGE SCALE GENOMIC DNA]</scope>
    <source>
        <strain evidence="2 3">DSM 203</strain>
    </source>
</reference>
<evidence type="ECO:0000313" key="2">
    <source>
        <dbReference type="EMBL" id="TCW40125.1"/>
    </source>
</evidence>
<evidence type="ECO:0000313" key="3">
    <source>
        <dbReference type="Proteomes" id="UP000295247"/>
    </source>
</evidence>
<gene>
    <name evidence="2" type="ORF">EDC29_101542</name>
</gene>
<accession>A0A4R4ALH6</accession>
<dbReference type="SUPFAM" id="SSF55239">
    <property type="entry name" value="RuBisCO, small subunit"/>
    <property type="match status" value="1"/>
</dbReference>
<dbReference type="Gene3D" id="3.30.190.10">
    <property type="entry name" value="Ribulose bisphosphate carboxylase, small subunit"/>
    <property type="match status" value="1"/>
</dbReference>
<proteinExistence type="predicted"/>
<feature type="domain" description="Ribulose bisphosphate carboxylase small subunit" evidence="1">
    <location>
        <begin position="8"/>
        <end position="82"/>
    </location>
</feature>
<evidence type="ECO:0000259" key="1">
    <source>
        <dbReference type="Pfam" id="PF00101"/>
    </source>
</evidence>
<comment type="caution">
    <text evidence="2">The sequence shown here is derived from an EMBL/GenBank/DDBJ whole genome shotgun (WGS) entry which is preliminary data.</text>
</comment>
<name>A0A4R4ALH6_MARGR</name>
<dbReference type="InterPro" id="IPR036385">
    <property type="entry name" value="RuBisCO_ssu_sf"/>
</dbReference>
<dbReference type="EMBL" id="SMDC01000001">
    <property type="protein sequence ID" value="TCW40125.1"/>
    <property type="molecule type" value="Genomic_DNA"/>
</dbReference>
<protein>
    <submittedName>
        <fullName evidence="2">Ribulose-bisphosphate carboxylase small chain</fullName>
    </submittedName>
</protein>
<organism evidence="2 3">
    <name type="scientific">Marichromatium gracile</name>
    <name type="common">Chromatium gracile</name>
    <dbReference type="NCBI Taxonomy" id="1048"/>
    <lineage>
        <taxon>Bacteria</taxon>
        <taxon>Pseudomonadati</taxon>
        <taxon>Pseudomonadota</taxon>
        <taxon>Gammaproteobacteria</taxon>
        <taxon>Chromatiales</taxon>
        <taxon>Chromatiaceae</taxon>
        <taxon>Marichromatium</taxon>
    </lineage>
</organism>
<dbReference type="Pfam" id="PF00101">
    <property type="entry name" value="RuBisCO_small"/>
    <property type="match status" value="1"/>
</dbReference>
<dbReference type="InterPro" id="IPR000894">
    <property type="entry name" value="RuBisCO_ssu_dom"/>
</dbReference>
<dbReference type="Proteomes" id="UP000295247">
    <property type="component" value="Unassembled WGS sequence"/>
</dbReference>
<dbReference type="AlphaFoldDB" id="A0A4R4ALH6"/>
<sequence>MLAGLGACLNPSCVVRIEHAADPDPRRPCWSCWGEPRGYDGDLEGLLGAIDACRARHPGDQVRLRIDDLRWHSALALVVHRPRPLIPA</sequence>